<dbReference type="Pfam" id="PF12643">
    <property type="entry name" value="MazG-like"/>
    <property type="match status" value="1"/>
</dbReference>
<dbReference type="Proteomes" id="UP000658278">
    <property type="component" value="Unassembled WGS sequence"/>
</dbReference>
<dbReference type="PANTHER" id="PTHR46523:SF1">
    <property type="entry name" value="DCTP PYROPHOSPHATASE 1"/>
    <property type="match status" value="1"/>
</dbReference>
<dbReference type="SUPFAM" id="SSF101386">
    <property type="entry name" value="all-alpha NTP pyrophosphatases"/>
    <property type="match status" value="1"/>
</dbReference>
<dbReference type="RefSeq" id="WP_200279585.1">
    <property type="nucleotide sequence ID" value="NZ_JAENII010000008.1"/>
</dbReference>
<protein>
    <submittedName>
        <fullName evidence="1">Nucleotide pyrophosphohydrolase</fullName>
    </submittedName>
</protein>
<reference evidence="1" key="1">
    <citation type="submission" date="2021-01" db="EMBL/GenBank/DDBJ databases">
        <title>Modified the classification status of verrucomicrobia.</title>
        <authorList>
            <person name="Feng X."/>
        </authorList>
    </citation>
    <scope>NUCLEOTIDE SEQUENCE</scope>
    <source>
        <strain evidence="1">KCTC 22201</strain>
    </source>
</reference>
<comment type="caution">
    <text evidence="1">The sequence shown here is derived from an EMBL/GenBank/DDBJ whole genome shotgun (WGS) entry which is preliminary data.</text>
</comment>
<name>A0A934VGL7_9BACT</name>
<dbReference type="InterPro" id="IPR052555">
    <property type="entry name" value="dCTP_Pyrophosphatase"/>
</dbReference>
<dbReference type="EMBL" id="JAENII010000008">
    <property type="protein sequence ID" value="MBK1827705.1"/>
    <property type="molecule type" value="Genomic_DNA"/>
</dbReference>
<dbReference type="CDD" id="cd11537">
    <property type="entry name" value="NTP-PPase_RS21-C6_like"/>
    <property type="match status" value="1"/>
</dbReference>
<evidence type="ECO:0000313" key="2">
    <source>
        <dbReference type="Proteomes" id="UP000658278"/>
    </source>
</evidence>
<sequence length="119" mass="13785">MEDSIQRLTQQIREFSAAREWAPYHNPKDMAVAIAAEAGELLQHFVWQQPEQVERRAEERRDEIASEIADVGILLFEMADTLGFDLGQIMRAKIERNEERYPVHKSKGNNLKYNELGNS</sequence>
<evidence type="ECO:0000313" key="1">
    <source>
        <dbReference type="EMBL" id="MBK1827705.1"/>
    </source>
</evidence>
<dbReference type="Gene3D" id="1.10.287.1080">
    <property type="entry name" value="MazG-like"/>
    <property type="match status" value="1"/>
</dbReference>
<dbReference type="GO" id="GO:0009143">
    <property type="term" value="P:nucleoside triphosphate catabolic process"/>
    <property type="evidence" value="ECO:0007669"/>
    <property type="project" value="InterPro"/>
</dbReference>
<dbReference type="PANTHER" id="PTHR46523">
    <property type="entry name" value="DCTP PYROPHOSPHATASE 1"/>
    <property type="match status" value="1"/>
</dbReference>
<proteinExistence type="predicted"/>
<organism evidence="1 2">
    <name type="scientific">Haloferula rosea</name>
    <dbReference type="NCBI Taxonomy" id="490093"/>
    <lineage>
        <taxon>Bacteria</taxon>
        <taxon>Pseudomonadati</taxon>
        <taxon>Verrucomicrobiota</taxon>
        <taxon>Verrucomicrobiia</taxon>
        <taxon>Verrucomicrobiales</taxon>
        <taxon>Verrucomicrobiaceae</taxon>
        <taxon>Haloferula</taxon>
    </lineage>
</organism>
<gene>
    <name evidence="1" type="ORF">JIN81_11800</name>
</gene>
<keyword evidence="2" id="KW-1185">Reference proteome</keyword>
<dbReference type="PIRSF" id="PIRSF029826">
    <property type="entry name" value="UCP029826_pph"/>
    <property type="match status" value="1"/>
</dbReference>
<dbReference type="AlphaFoldDB" id="A0A934VGL7"/>
<dbReference type="InterPro" id="IPR025984">
    <property type="entry name" value="DCTPP"/>
</dbReference>
<dbReference type="GO" id="GO:0047429">
    <property type="term" value="F:nucleoside triphosphate diphosphatase activity"/>
    <property type="evidence" value="ECO:0007669"/>
    <property type="project" value="InterPro"/>
</dbReference>
<accession>A0A934VGL7</accession>